<evidence type="ECO:0008006" key="4">
    <source>
        <dbReference type="Google" id="ProtNLM"/>
    </source>
</evidence>
<organism evidence="2 3">
    <name type="scientific">Metamycoplasma hyosynoviae</name>
    <dbReference type="NCBI Taxonomy" id="29559"/>
    <lineage>
        <taxon>Bacteria</taxon>
        <taxon>Bacillati</taxon>
        <taxon>Mycoplasmatota</taxon>
        <taxon>Mycoplasmoidales</taxon>
        <taxon>Metamycoplasmataceae</taxon>
        <taxon>Metamycoplasma</taxon>
    </lineage>
</organism>
<dbReference type="Proteomes" id="UP001059349">
    <property type="component" value="Chromosome"/>
</dbReference>
<dbReference type="NCBIfam" id="NF045940">
    <property type="entry name" value="ICE_LP_CDS14"/>
    <property type="match status" value="1"/>
</dbReference>
<dbReference type="AlphaFoldDB" id="A0A9Q9BUZ0"/>
<gene>
    <name evidence="2" type="ORF">NMG93_01880</name>
</gene>
<sequence length="545" mass="65195">MKKNKIWLGFGSALAISVLPLTTMSCDWWNKTFNPNNKVENPKFPNPNKPNENNPDEDNKPLKKDGYVLYKSTNENYLKKNNNYYFKQLTYSPIKLTNEVYNNQGWKNYRPRMWMALKEADNLIAKFQALGVYLTDKEYTNDFESAVGIWNIIRTFANSNSAKHGISEGGHFEARDNETKYEALMRFLNEMDDYLDPSMAFNSLYHSEDYFNYKVIPEIQNDKNWLKTKLIYSASTEMPSSYIRNNYLNSLLEKIKKEGKDPFIYNLSKQYTYAMENGWNEANDARNWFIAPYSFGSNDFINNKFPNEQFNMYTHKKGLDETDNNHSYNNYNPVAFSFHQMSRFYLSERLNFEVYKNLIKWFKAFNRLNPENKNKWSEIEDKSKLKNASINLVKALVKYLDWHHLLLGECEDPSDKKNTLADLFAMKAFDDNKIDFEYTYRFAYEFLYEKLVPTMIANDWSMPHEFNNFEKDMLDTNSKDSYIYDYIFKYLNVIFKDKFPDINLLEKRKTYLNITNKDFWKQKFLDNVLKHWNYQFKINVKTNEF</sequence>
<dbReference type="GeneID" id="75105223"/>
<protein>
    <recommendedName>
        <fullName evidence="4">Lipoprotein</fullName>
    </recommendedName>
</protein>
<name>A0A9Q9BUZ0_9BACT</name>
<evidence type="ECO:0000256" key="1">
    <source>
        <dbReference type="SAM" id="MobiDB-lite"/>
    </source>
</evidence>
<evidence type="ECO:0000313" key="2">
    <source>
        <dbReference type="EMBL" id="UTO25613.1"/>
    </source>
</evidence>
<dbReference type="EMBL" id="CP101127">
    <property type="protein sequence ID" value="UTO25613.1"/>
    <property type="molecule type" value="Genomic_DNA"/>
</dbReference>
<evidence type="ECO:0000313" key="3">
    <source>
        <dbReference type="Proteomes" id="UP001059349"/>
    </source>
</evidence>
<reference evidence="2" key="1">
    <citation type="submission" date="2022-07" db="EMBL/GenBank/DDBJ databases">
        <title>Complete genome of Mycoplasma hyosynoviae B1.</title>
        <authorList>
            <person name="Spergser J."/>
        </authorList>
    </citation>
    <scope>NUCLEOTIDE SEQUENCE</scope>
    <source>
        <strain evidence="2">B1</strain>
    </source>
</reference>
<dbReference type="RefSeq" id="WP_254735167.1">
    <property type="nucleotide sequence ID" value="NZ_CP101127.1"/>
</dbReference>
<proteinExistence type="predicted"/>
<dbReference type="PROSITE" id="PS51257">
    <property type="entry name" value="PROKAR_LIPOPROTEIN"/>
    <property type="match status" value="1"/>
</dbReference>
<accession>A0A9Q9BUZ0</accession>
<feature type="region of interest" description="Disordered" evidence="1">
    <location>
        <begin position="37"/>
        <end position="64"/>
    </location>
</feature>